<dbReference type="RefSeq" id="WP_145054248.1">
    <property type="nucleotide sequence ID" value="NZ_CP036433.1"/>
</dbReference>
<dbReference type="Proteomes" id="UP000317648">
    <property type="component" value="Chromosome"/>
</dbReference>
<dbReference type="Pfam" id="PF01966">
    <property type="entry name" value="HD"/>
    <property type="match status" value="1"/>
</dbReference>
<dbReference type="OrthoDB" id="9778453at2"/>
<gene>
    <name evidence="3" type="primary">yhaM_1</name>
    <name evidence="3" type="ORF">Pla8534_33370</name>
</gene>
<dbReference type="InterPro" id="IPR006674">
    <property type="entry name" value="HD_domain"/>
</dbReference>
<feature type="domain" description="HD/PDEase" evidence="2">
    <location>
        <begin position="158"/>
        <end position="296"/>
    </location>
</feature>
<dbReference type="GO" id="GO:0031125">
    <property type="term" value="P:rRNA 3'-end processing"/>
    <property type="evidence" value="ECO:0007669"/>
    <property type="project" value="TreeGrafter"/>
</dbReference>
<dbReference type="SUPFAM" id="SSF109604">
    <property type="entry name" value="HD-domain/PDEase-like"/>
    <property type="match status" value="1"/>
</dbReference>
<dbReference type="InterPro" id="IPR012340">
    <property type="entry name" value="NA-bd_OB-fold"/>
</dbReference>
<dbReference type="SMART" id="SM00471">
    <property type="entry name" value="HDc"/>
    <property type="match status" value="1"/>
</dbReference>
<dbReference type="CDD" id="cd00077">
    <property type="entry name" value="HDc"/>
    <property type="match status" value="1"/>
</dbReference>
<organism evidence="3 4">
    <name type="scientific">Lignipirellula cremea</name>
    <dbReference type="NCBI Taxonomy" id="2528010"/>
    <lineage>
        <taxon>Bacteria</taxon>
        <taxon>Pseudomonadati</taxon>
        <taxon>Planctomycetota</taxon>
        <taxon>Planctomycetia</taxon>
        <taxon>Pirellulales</taxon>
        <taxon>Pirellulaceae</taxon>
        <taxon>Lignipirellula</taxon>
    </lineage>
</organism>
<dbReference type="InterPro" id="IPR004365">
    <property type="entry name" value="NA-bd_OB_tRNA"/>
</dbReference>
<dbReference type="InterPro" id="IPR003607">
    <property type="entry name" value="HD/PDEase_dom"/>
</dbReference>
<dbReference type="KEGG" id="lcre:Pla8534_33370"/>
<evidence type="ECO:0000256" key="1">
    <source>
        <dbReference type="ARBA" id="ARBA00022801"/>
    </source>
</evidence>
<dbReference type="EMBL" id="CP036433">
    <property type="protein sequence ID" value="QDU95522.1"/>
    <property type="molecule type" value="Genomic_DNA"/>
</dbReference>
<proteinExistence type="predicted"/>
<dbReference type="GO" id="GO:0003676">
    <property type="term" value="F:nucleic acid binding"/>
    <property type="evidence" value="ECO:0007669"/>
    <property type="project" value="InterPro"/>
</dbReference>
<name>A0A518DUK8_9BACT</name>
<accession>A0A518DUK8</accession>
<keyword evidence="4" id="KW-1185">Reference proteome</keyword>
<dbReference type="Gene3D" id="2.40.50.140">
    <property type="entry name" value="Nucleic acid-binding proteins"/>
    <property type="match status" value="1"/>
</dbReference>
<keyword evidence="1 3" id="KW-0378">Hydrolase</keyword>
<dbReference type="Gene3D" id="1.10.3210.10">
    <property type="entry name" value="Hypothetical protein af1432"/>
    <property type="match status" value="1"/>
</dbReference>
<evidence type="ECO:0000313" key="4">
    <source>
        <dbReference type="Proteomes" id="UP000317648"/>
    </source>
</evidence>
<reference evidence="3 4" key="1">
    <citation type="submission" date="2019-02" db="EMBL/GenBank/DDBJ databases">
        <title>Deep-cultivation of Planctomycetes and their phenomic and genomic characterization uncovers novel biology.</title>
        <authorList>
            <person name="Wiegand S."/>
            <person name="Jogler M."/>
            <person name="Boedeker C."/>
            <person name="Pinto D."/>
            <person name="Vollmers J."/>
            <person name="Rivas-Marin E."/>
            <person name="Kohn T."/>
            <person name="Peeters S.H."/>
            <person name="Heuer A."/>
            <person name="Rast P."/>
            <person name="Oberbeckmann S."/>
            <person name="Bunk B."/>
            <person name="Jeske O."/>
            <person name="Meyerdierks A."/>
            <person name="Storesund J.E."/>
            <person name="Kallscheuer N."/>
            <person name="Luecker S."/>
            <person name="Lage O.M."/>
            <person name="Pohl T."/>
            <person name="Merkel B.J."/>
            <person name="Hornburger P."/>
            <person name="Mueller R.-W."/>
            <person name="Bruemmer F."/>
            <person name="Labrenz M."/>
            <person name="Spormann A.M."/>
            <person name="Op den Camp H."/>
            <person name="Overmann J."/>
            <person name="Amann R."/>
            <person name="Jetten M.S.M."/>
            <person name="Mascher T."/>
            <person name="Medema M.H."/>
            <person name="Devos D.P."/>
            <person name="Kaster A.-K."/>
            <person name="Ovreas L."/>
            <person name="Rohde M."/>
            <person name="Galperin M.Y."/>
            <person name="Jogler C."/>
        </authorList>
    </citation>
    <scope>NUCLEOTIDE SEQUENCE [LARGE SCALE GENOMIC DNA]</scope>
    <source>
        <strain evidence="3 4">Pla85_3_4</strain>
    </source>
</reference>
<dbReference type="EC" id="3.1.-.-" evidence="3"/>
<evidence type="ECO:0000259" key="2">
    <source>
        <dbReference type="SMART" id="SM00471"/>
    </source>
</evidence>
<sequence>MVRRFINQLGEREAVDEVFLVAEKQLRANRNGNLYLQMRLSDKSGSLTAMLWNATDQIYSRFDNGDYLRVQGTVQLYNGAMQMIVNKFEQEPTSEIDEADFITLAAAQVDRLASRVGEMLRSMQNLSLRNLAECFLMDDSFMSRFTKAPAGVKNHHAYHGGLLEHVASLMELVTLVAPRYPELDPDLLLMGAFLHDLGKIDELTYERDLGYSDEGQLIGHLVIGVELLNGKIREAENLAGEPFPRPLALHLKHLIVSHHGEYAFGSPKLPMSLEAVALHHLDNLDAKIHSLGQIIRDDANTDSNWTPYQAALGRKLYKGALVENETGDAETEE</sequence>
<protein>
    <submittedName>
        <fullName evidence="3">3'-5' exoribonuclease YhaM</fullName>
        <ecNumber evidence="3">3.1.-.-</ecNumber>
    </submittedName>
</protein>
<dbReference type="PANTHER" id="PTHR37294:SF1">
    <property type="entry name" value="3'-5' EXORIBONUCLEASE YHAM"/>
    <property type="match status" value="1"/>
</dbReference>
<dbReference type="AlphaFoldDB" id="A0A518DUK8"/>
<dbReference type="SUPFAM" id="SSF50249">
    <property type="entry name" value="Nucleic acid-binding proteins"/>
    <property type="match status" value="1"/>
</dbReference>
<dbReference type="Pfam" id="PF01336">
    <property type="entry name" value="tRNA_anti-codon"/>
    <property type="match status" value="1"/>
</dbReference>
<dbReference type="GO" id="GO:0016787">
    <property type="term" value="F:hydrolase activity"/>
    <property type="evidence" value="ECO:0007669"/>
    <property type="project" value="UniProtKB-KW"/>
</dbReference>
<dbReference type="CDD" id="cd04492">
    <property type="entry name" value="YhaM_OBF_like"/>
    <property type="match status" value="1"/>
</dbReference>
<dbReference type="InterPro" id="IPR050798">
    <property type="entry name" value="YhaM_exoribonuc/phosphodiest"/>
</dbReference>
<evidence type="ECO:0000313" key="3">
    <source>
        <dbReference type="EMBL" id="QDU95522.1"/>
    </source>
</evidence>
<dbReference type="PANTHER" id="PTHR37294">
    <property type="entry name" value="3'-5' EXORIBONUCLEASE YHAM"/>
    <property type="match status" value="1"/>
</dbReference>